<evidence type="ECO:0000256" key="6">
    <source>
        <dbReference type="ARBA" id="ARBA00023242"/>
    </source>
</evidence>
<comment type="subcellular location">
    <subcellularLocation>
        <location evidence="2">Cytoplasm</location>
    </subcellularLocation>
    <subcellularLocation>
        <location evidence="1">Nucleus</location>
    </subcellularLocation>
</comment>
<dbReference type="PANTHER" id="PTHR10997">
    <property type="entry name" value="IMPORTIN-7, 8, 11"/>
    <property type="match status" value="1"/>
</dbReference>
<keyword evidence="5" id="KW-0653">Protein transport</keyword>
<evidence type="ECO:0000256" key="5">
    <source>
        <dbReference type="ARBA" id="ARBA00022927"/>
    </source>
</evidence>
<sequence>MDPNTLLQCFAGTLNQDAGIRHAAEEQLKEASKVQGFLGASLEIIASSEVPDNIKLSASLYFKNKITYGWSSNNYSGKNELLMFEVDNDEKPVIMDILIQTLIACAKQSSNCVRILKPALTVIISAEYPAKKWESLLPKSLELLSSDDINVTHIGLICLSELFRTYRWKENDSRQDLEMLILQYFPELLKYGKDVLFNEGKNMENPKIGEMLKLILKTYKFVIYHDLPFVLQRPESFIPWAEFLVQIVQQPLPESIKNMDPDLRRTNSWVKCKKWAYANLYRLFQRYASTSLTKKFEYNDFKKIYQEDFLPHFLQLLFQQIEQWNNRQTWLSDEALYYILNFIEQCVIQKSTWDLVGGYYENILQHIIYPLLRPNEETLEIFETDPQEYIHRNMELWDENYTPDLAALSLLTSAVHKRGKSTRGITLEFVTGNLNRNVGDFNNITLENAVEVESSLRIISSIIDILTSKNSPYAGQLEPFLKNMVLPFFKSPYGFLRSRVCEICSKLGYIDLQDPELNAIIFEGVMTCFNEERDCVPVNLMAALALQAFIQNPFFQEHLSQSVVPTMQKLLMLSNEFEMDTLSGVMQEFVEQFAEQLQPFGVELMKSLVQQFLKLAIDLHEVSNIDPNSFLKADDVPDETDKQMAAIGVLSTTISILLSFENSVDIVKNLEQSFYPAAEFILNNDMEDFYHEICEFFENSTFLMRTISPIAWKVLELIGECNRREESTVSVYLEDFMLVLNNFLIYGKDELRKNEFYCKILFEVYEKAANREDADLDELQIIFELSQKLTLSLEQKLPDPIRVKFLNDAISAIISEKDSLKKSIVFGVTSFNVIISNMIVTPVIVLNALASQNCIELFFEVWVSHYIPNYIRTYDIKLSVLALMSILCSVSEEEILKFNLGNLLFQVYPLVLKMMARYPAALKLLEEKRKEFSSLDFNDNEAWDDHFDFNEGGDEDNNEENIEDVIEMLRGDHNDLKFVDGLADGEDFDDLEEDPLAGSILDDINIYELVKSSTSGLEQSNPAKFSTIMNSLSDEDKSMHTQIMNI</sequence>
<dbReference type="SUPFAM" id="SSF48371">
    <property type="entry name" value="ARM repeat"/>
    <property type="match status" value="1"/>
</dbReference>
<evidence type="ECO:0000256" key="2">
    <source>
        <dbReference type="ARBA" id="ARBA00004496"/>
    </source>
</evidence>
<dbReference type="VEuPathDB" id="FungiDB:CAGL0M00506g"/>
<organism evidence="8 9">
    <name type="scientific">Candida glabrata</name>
    <name type="common">Yeast</name>
    <name type="synonym">Torulopsis glabrata</name>
    <dbReference type="NCBI Taxonomy" id="5478"/>
    <lineage>
        <taxon>Eukaryota</taxon>
        <taxon>Fungi</taxon>
        <taxon>Dikarya</taxon>
        <taxon>Ascomycota</taxon>
        <taxon>Saccharomycotina</taxon>
        <taxon>Saccharomycetes</taxon>
        <taxon>Saccharomycetales</taxon>
        <taxon>Saccharomycetaceae</taxon>
        <taxon>Nakaseomyces</taxon>
    </lineage>
</organism>
<accession>A0A0W0CM50</accession>
<keyword evidence="4" id="KW-0963">Cytoplasm</keyword>
<dbReference type="GO" id="GO:0006606">
    <property type="term" value="P:protein import into nucleus"/>
    <property type="evidence" value="ECO:0007669"/>
    <property type="project" value="EnsemblFungi"/>
</dbReference>
<dbReference type="PROSITE" id="PS50166">
    <property type="entry name" value="IMPORTIN_B_NT"/>
    <property type="match status" value="1"/>
</dbReference>
<dbReference type="Gene3D" id="1.25.10.10">
    <property type="entry name" value="Leucine-rich Repeat Variant"/>
    <property type="match status" value="1"/>
</dbReference>
<reference evidence="8 9" key="1">
    <citation type="submission" date="2015-10" db="EMBL/GenBank/DDBJ databases">
        <title>Draft genomes sequences of Candida glabrata isolates 1A, 1B, 2A, 2B, 3A and 3B.</title>
        <authorList>
            <person name="Haavelsrud O.E."/>
            <person name="Gaustad P."/>
        </authorList>
    </citation>
    <scope>NUCLEOTIDE SEQUENCE [LARGE SCALE GENOMIC DNA]</scope>
    <source>
        <strain evidence="8">910700640</strain>
    </source>
</reference>
<dbReference type="PANTHER" id="PTHR10997:SF18">
    <property type="entry name" value="D-IMPORTIN 7_RANBP7"/>
    <property type="match status" value="1"/>
</dbReference>
<evidence type="ECO:0000313" key="9">
    <source>
        <dbReference type="Proteomes" id="UP000054886"/>
    </source>
</evidence>
<proteinExistence type="predicted"/>
<dbReference type="VEuPathDB" id="FungiDB:GVI51_M00407"/>
<dbReference type="InterPro" id="IPR001494">
    <property type="entry name" value="Importin-beta_N"/>
</dbReference>
<dbReference type="GO" id="GO:0031267">
    <property type="term" value="F:small GTPase binding"/>
    <property type="evidence" value="ECO:0007669"/>
    <property type="project" value="InterPro"/>
</dbReference>
<dbReference type="FunFam" id="1.25.10.10:FF:000244">
    <property type="entry name" value="Nonsense-mediated mRNA decay protein"/>
    <property type="match status" value="1"/>
</dbReference>
<dbReference type="GO" id="GO:0005829">
    <property type="term" value="C:cytosol"/>
    <property type="evidence" value="ECO:0007669"/>
    <property type="project" value="TreeGrafter"/>
</dbReference>
<keyword evidence="6" id="KW-0539">Nucleus</keyword>
<dbReference type="InterPro" id="IPR011989">
    <property type="entry name" value="ARM-like"/>
</dbReference>
<evidence type="ECO:0000256" key="4">
    <source>
        <dbReference type="ARBA" id="ARBA00022490"/>
    </source>
</evidence>
<feature type="domain" description="Importin N-terminal" evidence="7">
    <location>
        <begin position="24"/>
        <end position="104"/>
    </location>
</feature>
<gene>
    <name evidence="8" type="ORF">AO440_003878</name>
</gene>
<dbReference type="VEuPathDB" id="FungiDB:B1J91_M00506g"/>
<dbReference type="EMBL" id="LLZZ01000106">
    <property type="protein sequence ID" value="KTB08054.1"/>
    <property type="molecule type" value="Genomic_DNA"/>
</dbReference>
<dbReference type="GO" id="GO:0061608">
    <property type="term" value="F:nuclear import signal receptor activity"/>
    <property type="evidence" value="ECO:0007669"/>
    <property type="project" value="EnsemblFungi"/>
</dbReference>
<name>A0A0W0CM50_CANGB</name>
<dbReference type="AlphaFoldDB" id="A0A0W0CM50"/>
<dbReference type="GO" id="GO:0005635">
    <property type="term" value="C:nuclear envelope"/>
    <property type="evidence" value="ECO:0007669"/>
    <property type="project" value="TreeGrafter"/>
</dbReference>
<dbReference type="InterPro" id="IPR016024">
    <property type="entry name" value="ARM-type_fold"/>
</dbReference>
<protein>
    <submittedName>
        <fullName evidence="8">Nonsense-mediated mRNA decay protein 5</fullName>
    </submittedName>
</protein>
<comment type="caution">
    <text evidence="8">The sequence shown here is derived from an EMBL/GenBank/DDBJ whole genome shotgun (WGS) entry which is preliminary data.</text>
</comment>
<evidence type="ECO:0000259" key="7">
    <source>
        <dbReference type="PROSITE" id="PS50166"/>
    </source>
</evidence>
<dbReference type="VEuPathDB" id="FungiDB:GWK60_M00407"/>
<dbReference type="Pfam" id="PF03810">
    <property type="entry name" value="IBN_N"/>
    <property type="match status" value="1"/>
</dbReference>
<evidence type="ECO:0000256" key="3">
    <source>
        <dbReference type="ARBA" id="ARBA00022448"/>
    </source>
</evidence>
<dbReference type="Proteomes" id="UP000054886">
    <property type="component" value="Unassembled WGS sequence"/>
</dbReference>
<keyword evidence="3" id="KW-0813">Transport</keyword>
<evidence type="ECO:0000256" key="1">
    <source>
        <dbReference type="ARBA" id="ARBA00004123"/>
    </source>
</evidence>
<dbReference type="SMART" id="SM00913">
    <property type="entry name" value="IBN_N"/>
    <property type="match status" value="1"/>
</dbReference>
<evidence type="ECO:0000313" key="8">
    <source>
        <dbReference type="EMBL" id="KTB08054.1"/>
    </source>
</evidence>